<name>A0A1Z4LQ92_9CYAN</name>
<keyword evidence="2" id="KW-1185">Reference proteome</keyword>
<reference evidence="1 2" key="1">
    <citation type="submission" date="2017-06" db="EMBL/GenBank/DDBJ databases">
        <title>Genome sequencing of cyanobaciteial culture collection at National Institute for Environmental Studies (NIES).</title>
        <authorList>
            <person name="Hirose Y."/>
            <person name="Shimura Y."/>
            <person name="Fujisawa T."/>
            <person name="Nakamura Y."/>
            <person name="Kawachi M."/>
        </authorList>
    </citation>
    <scope>NUCLEOTIDE SEQUENCE [LARGE SCALE GENOMIC DNA]</scope>
    <source>
        <strain evidence="1 2">NIES-267</strain>
    </source>
</reference>
<protein>
    <submittedName>
        <fullName evidence="1">Uncharacterized protein</fullName>
    </submittedName>
</protein>
<sequence>MDCQITVEQLLQRYSAGKREFAGINLNGAYLNFLRLNKFIQSWNHR</sequence>
<dbReference type="EMBL" id="AP018227">
    <property type="protein sequence ID" value="BAY83410.1"/>
    <property type="molecule type" value="Genomic_DNA"/>
</dbReference>
<evidence type="ECO:0000313" key="2">
    <source>
        <dbReference type="Proteomes" id="UP000218418"/>
    </source>
</evidence>
<proteinExistence type="predicted"/>
<dbReference type="AlphaFoldDB" id="A0A1Z4LQ92"/>
<gene>
    <name evidence="1" type="ORF">NIES267_28990</name>
</gene>
<evidence type="ECO:0000313" key="1">
    <source>
        <dbReference type="EMBL" id="BAY83410.1"/>
    </source>
</evidence>
<accession>A0A1Z4LQ92</accession>
<organism evidence="1 2">
    <name type="scientific">Calothrix parasitica NIES-267</name>
    <dbReference type="NCBI Taxonomy" id="1973488"/>
    <lineage>
        <taxon>Bacteria</taxon>
        <taxon>Bacillati</taxon>
        <taxon>Cyanobacteriota</taxon>
        <taxon>Cyanophyceae</taxon>
        <taxon>Nostocales</taxon>
        <taxon>Calotrichaceae</taxon>
        <taxon>Calothrix</taxon>
    </lineage>
</organism>
<dbReference type="Proteomes" id="UP000218418">
    <property type="component" value="Chromosome"/>
</dbReference>